<keyword evidence="2 4" id="KW-0472">Membrane</keyword>
<dbReference type="RefSeq" id="WP_377240836.1">
    <property type="nucleotide sequence ID" value="NZ_JBHLXP010000001.1"/>
</dbReference>
<dbReference type="EMBL" id="JBHLXP010000001">
    <property type="protein sequence ID" value="MFC0047490.1"/>
    <property type="molecule type" value="Genomic_DNA"/>
</dbReference>
<evidence type="ECO:0000256" key="5">
    <source>
        <dbReference type="SAM" id="SignalP"/>
    </source>
</evidence>
<comment type="similarity">
    <text evidence="4">Belongs to the TonB-dependent receptor family.</text>
</comment>
<dbReference type="InterPro" id="IPR037066">
    <property type="entry name" value="Plug_dom_sf"/>
</dbReference>
<evidence type="ECO:0000313" key="9">
    <source>
        <dbReference type="Proteomes" id="UP001589813"/>
    </source>
</evidence>
<feature type="signal peptide" evidence="5">
    <location>
        <begin position="1"/>
        <end position="35"/>
    </location>
</feature>
<comment type="subcellular location">
    <subcellularLocation>
        <location evidence="1 4">Cell outer membrane</location>
    </subcellularLocation>
</comment>
<dbReference type="InterPro" id="IPR000531">
    <property type="entry name" value="Beta-barrel_TonB"/>
</dbReference>
<dbReference type="Proteomes" id="UP001589813">
    <property type="component" value="Unassembled WGS sequence"/>
</dbReference>
<proteinExistence type="inferred from homology"/>
<evidence type="ECO:0000259" key="7">
    <source>
        <dbReference type="Pfam" id="PF07715"/>
    </source>
</evidence>
<feature type="chain" id="PRO_5047302315" evidence="5">
    <location>
        <begin position="36"/>
        <end position="900"/>
    </location>
</feature>
<dbReference type="Pfam" id="PF07715">
    <property type="entry name" value="Plug"/>
    <property type="match status" value="1"/>
</dbReference>
<reference evidence="8 9" key="1">
    <citation type="submission" date="2024-09" db="EMBL/GenBank/DDBJ databases">
        <authorList>
            <person name="Sun Q."/>
            <person name="Mori K."/>
        </authorList>
    </citation>
    <scope>NUCLEOTIDE SEQUENCE [LARGE SCALE GENOMIC DNA]</scope>
    <source>
        <strain evidence="8 9">KCTC 23315</strain>
    </source>
</reference>
<evidence type="ECO:0000256" key="3">
    <source>
        <dbReference type="ARBA" id="ARBA00023237"/>
    </source>
</evidence>
<accession>A0ABV6B9F1</accession>
<feature type="domain" description="TonB-dependent receptor plug" evidence="7">
    <location>
        <begin position="79"/>
        <end position="167"/>
    </location>
</feature>
<name>A0ABV6B9F1_9GAMM</name>
<dbReference type="InterPro" id="IPR012910">
    <property type="entry name" value="Plug_dom"/>
</dbReference>
<comment type="caution">
    <text evidence="8">The sequence shown here is derived from an EMBL/GenBank/DDBJ whole genome shotgun (WGS) entry which is preliminary data.</text>
</comment>
<feature type="domain" description="TonB-dependent receptor-like beta-barrel" evidence="6">
    <location>
        <begin position="470"/>
        <end position="869"/>
    </location>
</feature>
<organism evidence="8 9">
    <name type="scientific">Rheinheimera tilapiae</name>
    <dbReference type="NCBI Taxonomy" id="875043"/>
    <lineage>
        <taxon>Bacteria</taxon>
        <taxon>Pseudomonadati</taxon>
        <taxon>Pseudomonadota</taxon>
        <taxon>Gammaproteobacteria</taxon>
        <taxon>Chromatiales</taxon>
        <taxon>Chromatiaceae</taxon>
        <taxon>Rheinheimera</taxon>
    </lineage>
</organism>
<keyword evidence="9" id="KW-1185">Reference proteome</keyword>
<dbReference type="InterPro" id="IPR036942">
    <property type="entry name" value="Beta-barrel_TonB_sf"/>
</dbReference>
<dbReference type="PANTHER" id="PTHR40980">
    <property type="entry name" value="PLUG DOMAIN-CONTAINING PROTEIN"/>
    <property type="match status" value="1"/>
</dbReference>
<dbReference type="Pfam" id="PF00593">
    <property type="entry name" value="TonB_dep_Rec_b-barrel"/>
    <property type="match status" value="1"/>
</dbReference>
<evidence type="ECO:0000259" key="6">
    <source>
        <dbReference type="Pfam" id="PF00593"/>
    </source>
</evidence>
<sequence length="900" mass="100442">MSSLHPFGPFHLNRNRVTRAVLLALSASTALPLTAAVAQEAAAPAVTSPAPASETQAVERINVSGRLLSSAAATAEERRQQPFVAELLGMDQISRAGDGNAAAALRRVTGLTLVKDKFIYVRGLGERYSSTLLNGAQVPSPDPTRNVVPMDMFPAGIIESMVVQKSYSPELPAAFGGGNINIRTSSIPLDQVFSFSVGTEYNSLSSDKGLEYTGGGDDWRGRDDGTRGLSEAFRNAVTKYGSLDLVTIAQGLGGVSADNLAKAELINRNLGLEMNRQLDVNEKSLGPAYDASMSWGNRFDIGERVFGVMAGVSYDQSSENSKDQERYYSITTGTELTPLNRYDNILRTEHQVKLSGMLNFGFEWDNNHRFETSSIYLQDTKDRIKRKSGDSIETINEANRENEFYNILYEERSMLSNQIRGKHTLDWAGDLNIDWQYTDAKAERTAPGEVEYLYVRTLDDAGKLQSKTMRRSDNAVIYQFGDMQDNTENVSWNAKYPLSTEKTEWTFSAGYNYFERQRDASTARYKFDTRGFSNDDLSLAYSQVFADANIQNAAKRFQISDVTGDADDYKAAQMIDAAYVSMEATYDYTWRVNLGVRYEDFRQVSIPLNPSTGAVQGDITKMPIQEDDLYPALSVTWMRTEETQLRFGFSETVVRPDLREVTPVLFIDPITDFKVMGFADLKSTDIKGYDMRFESYLDSGSNYSIGVFYKDMINPIEAVELKGSDGNLLMSFRNALAGEVYGIEAEMLQKLDMFEGSFGQFVDNFFINTNLTLSKSEIEMQALGESNLTNLVRPLTGHSKNVVNFQLGYDSDNEDHTATLTYNVFGKRIAFAGIDGKDDAYEQPFHSLDFTYSYTVLPEGNLKFSVKNLLNEETEILQQGEILQKREEGVSVGLSYSQKF</sequence>
<keyword evidence="8" id="KW-0675">Receptor</keyword>
<evidence type="ECO:0000256" key="1">
    <source>
        <dbReference type="ARBA" id="ARBA00004442"/>
    </source>
</evidence>
<gene>
    <name evidence="8" type="ORF">ACFFJP_04180</name>
</gene>
<dbReference type="Gene3D" id="2.170.130.10">
    <property type="entry name" value="TonB-dependent receptor, plug domain"/>
    <property type="match status" value="1"/>
</dbReference>
<dbReference type="SUPFAM" id="SSF56935">
    <property type="entry name" value="Porins"/>
    <property type="match status" value="1"/>
</dbReference>
<evidence type="ECO:0000256" key="4">
    <source>
        <dbReference type="RuleBase" id="RU003357"/>
    </source>
</evidence>
<evidence type="ECO:0000256" key="2">
    <source>
        <dbReference type="ARBA" id="ARBA00023136"/>
    </source>
</evidence>
<keyword evidence="3" id="KW-0998">Cell outer membrane</keyword>
<keyword evidence="5" id="KW-0732">Signal</keyword>
<protein>
    <submittedName>
        <fullName evidence="8">TonB-dependent receptor domain-containing protein</fullName>
    </submittedName>
</protein>
<dbReference type="Gene3D" id="2.40.170.20">
    <property type="entry name" value="TonB-dependent receptor, beta-barrel domain"/>
    <property type="match status" value="1"/>
</dbReference>
<evidence type="ECO:0000313" key="8">
    <source>
        <dbReference type="EMBL" id="MFC0047490.1"/>
    </source>
</evidence>
<keyword evidence="4" id="KW-0798">TonB box</keyword>
<dbReference type="PANTHER" id="PTHR40980:SF5">
    <property type="entry name" value="TONB-DEPENDENT RECEPTOR"/>
    <property type="match status" value="1"/>
</dbReference>